<reference evidence="1 2" key="1">
    <citation type="submission" date="2019-06" db="EMBL/GenBank/DDBJ databases">
        <title>Sequencing the genomes of 1000 actinobacteria strains.</title>
        <authorList>
            <person name="Klenk H.-P."/>
        </authorList>
    </citation>
    <scope>NUCLEOTIDE SEQUENCE [LARGE SCALE GENOMIC DNA]</scope>
    <source>
        <strain evidence="1 2">DSM 21776</strain>
    </source>
</reference>
<comment type="caution">
    <text evidence="1">The sequence shown here is derived from an EMBL/GenBank/DDBJ whole genome shotgun (WGS) entry which is preliminary data.</text>
</comment>
<evidence type="ECO:0000313" key="2">
    <source>
        <dbReference type="Proteomes" id="UP000320085"/>
    </source>
</evidence>
<organism evidence="1 2">
    <name type="scientific">Humibacillus xanthopallidus</name>
    <dbReference type="NCBI Taxonomy" id="412689"/>
    <lineage>
        <taxon>Bacteria</taxon>
        <taxon>Bacillati</taxon>
        <taxon>Actinomycetota</taxon>
        <taxon>Actinomycetes</taxon>
        <taxon>Micrococcales</taxon>
        <taxon>Intrasporangiaceae</taxon>
        <taxon>Humibacillus</taxon>
    </lineage>
</organism>
<dbReference type="AlphaFoldDB" id="A0A543PX07"/>
<dbReference type="EMBL" id="VFQF01000001">
    <property type="protein sequence ID" value="TQN48605.1"/>
    <property type="molecule type" value="Genomic_DNA"/>
</dbReference>
<evidence type="ECO:0000313" key="1">
    <source>
        <dbReference type="EMBL" id="TQN48605.1"/>
    </source>
</evidence>
<name>A0A543PX07_9MICO</name>
<accession>A0A543PX07</accession>
<sequence length="119" mass="13005">MQPTPGAKVPASAPVFSGTVANMPPNSVLWIFIYDDTTDTYAPLEAARLSGHDEWRLSGEKLVTGGDAPGTEYEALLVLIDKASDEHIIARSLYYDLLVEVPPGLVESHTLDRVHFVLR</sequence>
<gene>
    <name evidence="1" type="ORF">FHX52_1745</name>
</gene>
<protein>
    <submittedName>
        <fullName evidence="1">Uncharacterized protein</fullName>
    </submittedName>
</protein>
<dbReference type="Proteomes" id="UP000320085">
    <property type="component" value="Unassembled WGS sequence"/>
</dbReference>
<proteinExistence type="predicted"/>